<organism evidence="4">
    <name type="scientific">Oikopleura dioica</name>
    <name type="common">Tunicate</name>
    <dbReference type="NCBI Taxonomy" id="34765"/>
    <lineage>
        <taxon>Eukaryota</taxon>
        <taxon>Metazoa</taxon>
        <taxon>Chordata</taxon>
        <taxon>Tunicata</taxon>
        <taxon>Appendicularia</taxon>
        <taxon>Copelata</taxon>
        <taxon>Oikopleuridae</taxon>
        <taxon>Oikopleura</taxon>
    </lineage>
</organism>
<dbReference type="Proteomes" id="UP000011014">
    <property type="component" value="Unassembled WGS sequence"/>
</dbReference>
<protein>
    <recommendedName>
        <fullName evidence="5">MANSC domain-containing protein</fullName>
    </recommendedName>
</protein>
<dbReference type="EMBL" id="FN656005">
    <property type="protein sequence ID" value="CBY40605.1"/>
    <property type="molecule type" value="Genomic_DNA"/>
</dbReference>
<feature type="signal peptide" evidence="3">
    <location>
        <begin position="1"/>
        <end position="16"/>
    </location>
</feature>
<name>E4YYS7_OIKDI</name>
<gene>
    <name evidence="4" type="ORF">GSOID_T00022624001</name>
</gene>
<keyword evidence="3" id="KW-0732">Signal</keyword>
<feature type="chain" id="PRO_5003191469" description="MANSC domain-containing protein" evidence="3">
    <location>
        <begin position="17"/>
        <end position="392"/>
    </location>
</feature>
<dbReference type="AlphaFoldDB" id="E4YYS7"/>
<proteinExistence type="predicted"/>
<keyword evidence="2" id="KW-0472">Membrane</keyword>
<evidence type="ECO:0000256" key="2">
    <source>
        <dbReference type="SAM" id="Phobius"/>
    </source>
</evidence>
<accession>E4YYS7</accession>
<reference evidence="4" key="1">
    <citation type="journal article" date="2010" name="Science">
        <title>Plasticity of animal genome architecture unmasked by rapid evolution of a pelagic tunicate.</title>
        <authorList>
            <person name="Denoeud F."/>
            <person name="Henriet S."/>
            <person name="Mungpakdee S."/>
            <person name="Aury J.M."/>
            <person name="Da Silva C."/>
            <person name="Brinkmann H."/>
            <person name="Mikhaleva J."/>
            <person name="Olsen L.C."/>
            <person name="Jubin C."/>
            <person name="Canestro C."/>
            <person name="Bouquet J.M."/>
            <person name="Danks G."/>
            <person name="Poulain J."/>
            <person name="Campsteijn C."/>
            <person name="Adamski M."/>
            <person name="Cross I."/>
            <person name="Yadetie F."/>
            <person name="Muffato M."/>
            <person name="Louis A."/>
            <person name="Butcher S."/>
            <person name="Tsagkogeorga G."/>
            <person name="Konrad A."/>
            <person name="Singh S."/>
            <person name="Jensen M.F."/>
            <person name="Cong E.H."/>
            <person name="Eikeseth-Otteraa H."/>
            <person name="Noel B."/>
            <person name="Anthouard V."/>
            <person name="Porcel B.M."/>
            <person name="Kachouri-Lafond R."/>
            <person name="Nishino A."/>
            <person name="Ugolini M."/>
            <person name="Chourrout P."/>
            <person name="Nishida H."/>
            <person name="Aasland R."/>
            <person name="Huzurbazar S."/>
            <person name="Westhof E."/>
            <person name="Delsuc F."/>
            <person name="Lehrach H."/>
            <person name="Reinhardt R."/>
            <person name="Weissenbach J."/>
            <person name="Roy S.W."/>
            <person name="Artiguenave F."/>
            <person name="Postlethwait J.H."/>
            <person name="Manak J.R."/>
            <person name="Thompson E.M."/>
            <person name="Jaillon O."/>
            <person name="Du Pasquier L."/>
            <person name="Boudinot P."/>
            <person name="Liberles D.A."/>
            <person name="Volff J.N."/>
            <person name="Philippe H."/>
            <person name="Lenhard B."/>
            <person name="Roest Crollius H."/>
            <person name="Wincker P."/>
            <person name="Chourrout D."/>
        </authorList>
    </citation>
    <scope>NUCLEOTIDE SEQUENCE [LARGE SCALE GENOMIC DNA]</scope>
</reference>
<feature type="region of interest" description="Disordered" evidence="1">
    <location>
        <begin position="294"/>
        <end position="329"/>
    </location>
</feature>
<feature type="compositionally biased region" description="Low complexity" evidence="1">
    <location>
        <begin position="294"/>
        <end position="325"/>
    </location>
</feature>
<evidence type="ECO:0000256" key="3">
    <source>
        <dbReference type="SAM" id="SignalP"/>
    </source>
</evidence>
<feature type="transmembrane region" description="Helical" evidence="2">
    <location>
        <begin position="345"/>
        <end position="363"/>
    </location>
</feature>
<evidence type="ECO:0008006" key="5">
    <source>
        <dbReference type="Google" id="ProtNLM"/>
    </source>
</evidence>
<keyword evidence="2" id="KW-0812">Transmembrane</keyword>
<sequence length="392" mass="44068">MLTLLKICFLCGFAETTLIDAGFCQFEERSGVELSLGTSRTEILKSRKRTALEDCFQKSQDRIEAHPGEHIFSEEECYSFCCTYFDKSVDAAFYRESLTDLINLPFTRELATKPIVTKPIPLTRTSRPTMPIFEHLKDKDAGYCSFTERRGQILQNTIMSIVGGPNEHILNGTYCHAYCCAVFENRFQIAKFFASDTTVINCFCQVCHGGNCHFEDAGDERYTSFELKNILYPKKMTSKGPQTTNSTISENLNSSIVSNAVSVPTTIPLSNTTKLPTSLVRTNQTEEVYLPTIHSTTRLPSTTTSSIPAPISSPTTTSTSTKASSLPEQTRTDATGLDYTVEHHHVAKILAIIIATVVIYKLIKKFFKRRTIKYRSHFDDNSEDEVYQTRAH</sequence>
<evidence type="ECO:0000313" key="4">
    <source>
        <dbReference type="EMBL" id="CBY40605.1"/>
    </source>
</evidence>
<keyword evidence="2" id="KW-1133">Transmembrane helix</keyword>
<evidence type="ECO:0000256" key="1">
    <source>
        <dbReference type="SAM" id="MobiDB-lite"/>
    </source>
</evidence>